<organism evidence="1 2">
    <name type="scientific">Pseudomonas fluorescens</name>
    <dbReference type="NCBI Taxonomy" id="294"/>
    <lineage>
        <taxon>Bacteria</taxon>
        <taxon>Pseudomonadati</taxon>
        <taxon>Pseudomonadota</taxon>
        <taxon>Gammaproteobacteria</taxon>
        <taxon>Pseudomonadales</taxon>
        <taxon>Pseudomonadaceae</taxon>
        <taxon>Pseudomonas</taxon>
    </lineage>
</organism>
<name>A0A5E7JUT7_PSEFL</name>
<dbReference type="Proteomes" id="UP000349468">
    <property type="component" value="Unassembled WGS sequence"/>
</dbReference>
<sequence>MGWRRGPHRWQASSHRVRCSPASHWSAVRPPSRASLAPTRIQRTAFDFHHSSGRALARLQLGRHRWQASSYRVRCSPASHWSAVRLPSRASLAPTRGSLYTLRSSPLIRPSVSSPAAWPSSLASQLPQVRCSPASQWSAVRPPSRASLAPTRIQRTAFDSHHSSGRALARLQLLILIHPPLSGG</sequence>
<gene>
    <name evidence="1" type="ORF">PS870_02102</name>
</gene>
<protein>
    <submittedName>
        <fullName evidence="1">Uncharacterized protein</fullName>
    </submittedName>
</protein>
<dbReference type="AlphaFoldDB" id="A0A5E7JUT7"/>
<accession>A0A5E7JUT7</accession>
<evidence type="ECO:0000313" key="2">
    <source>
        <dbReference type="Proteomes" id="UP000349468"/>
    </source>
</evidence>
<reference evidence="1 2" key="1">
    <citation type="submission" date="2019-09" db="EMBL/GenBank/DDBJ databases">
        <authorList>
            <person name="Chandra G."/>
            <person name="Truman W A."/>
        </authorList>
    </citation>
    <scope>NUCLEOTIDE SEQUENCE [LARGE SCALE GENOMIC DNA]</scope>
    <source>
        <strain evidence="1">PS870</strain>
    </source>
</reference>
<proteinExistence type="predicted"/>
<evidence type="ECO:0000313" key="1">
    <source>
        <dbReference type="EMBL" id="VVO87003.1"/>
    </source>
</evidence>
<dbReference type="EMBL" id="CABVIK010000006">
    <property type="protein sequence ID" value="VVO87003.1"/>
    <property type="molecule type" value="Genomic_DNA"/>
</dbReference>